<dbReference type="PROSITE" id="PS50181">
    <property type="entry name" value="FBOX"/>
    <property type="match status" value="1"/>
</dbReference>
<proteinExistence type="predicted"/>
<name>A0A1V6NHR9_PENPO</name>
<dbReference type="Proteomes" id="UP000191408">
    <property type="component" value="Unassembled WGS sequence"/>
</dbReference>
<evidence type="ECO:0000313" key="3">
    <source>
        <dbReference type="Proteomes" id="UP000191408"/>
    </source>
</evidence>
<dbReference type="InterPro" id="IPR001810">
    <property type="entry name" value="F-box_dom"/>
</dbReference>
<evidence type="ECO:0000313" key="2">
    <source>
        <dbReference type="EMBL" id="OQD64102.1"/>
    </source>
</evidence>
<reference evidence="3" key="1">
    <citation type="journal article" date="2017" name="Nat. Microbiol.">
        <title>Global analysis of biosynthetic gene clusters reveals vast potential of secondary metabolite production in Penicillium species.</title>
        <authorList>
            <person name="Nielsen J.C."/>
            <person name="Grijseels S."/>
            <person name="Prigent S."/>
            <person name="Ji B."/>
            <person name="Dainat J."/>
            <person name="Nielsen K.F."/>
            <person name="Frisvad J.C."/>
            <person name="Workman M."/>
            <person name="Nielsen J."/>
        </authorList>
    </citation>
    <scope>NUCLEOTIDE SEQUENCE [LARGE SCALE GENOMIC DNA]</scope>
    <source>
        <strain evidence="3">IBT 4502</strain>
    </source>
</reference>
<evidence type="ECO:0000259" key="1">
    <source>
        <dbReference type="PROSITE" id="PS50181"/>
    </source>
</evidence>
<dbReference type="STRING" id="60169.A0A1V6NHR9"/>
<keyword evidence="3" id="KW-1185">Reference proteome</keyword>
<dbReference type="CDD" id="cd09917">
    <property type="entry name" value="F-box_SF"/>
    <property type="match status" value="1"/>
</dbReference>
<dbReference type="SUPFAM" id="SSF81383">
    <property type="entry name" value="F-box domain"/>
    <property type="match status" value="1"/>
</dbReference>
<feature type="domain" description="F-box" evidence="1">
    <location>
        <begin position="300"/>
        <end position="350"/>
    </location>
</feature>
<dbReference type="InterPro" id="IPR056021">
    <property type="entry name" value="DUF7600"/>
</dbReference>
<organism evidence="2 3">
    <name type="scientific">Penicillium polonicum</name>
    <dbReference type="NCBI Taxonomy" id="60169"/>
    <lineage>
        <taxon>Eukaryota</taxon>
        <taxon>Fungi</taxon>
        <taxon>Dikarya</taxon>
        <taxon>Ascomycota</taxon>
        <taxon>Pezizomycotina</taxon>
        <taxon>Eurotiomycetes</taxon>
        <taxon>Eurotiomycetidae</taxon>
        <taxon>Eurotiales</taxon>
        <taxon>Aspergillaceae</taxon>
        <taxon>Penicillium</taxon>
    </lineage>
</organism>
<comment type="caution">
    <text evidence="2">The sequence shown here is derived from an EMBL/GenBank/DDBJ whole genome shotgun (WGS) entry which is preliminary data.</text>
</comment>
<dbReference type="Pfam" id="PF24539">
    <property type="entry name" value="DUF7600"/>
    <property type="match status" value="1"/>
</dbReference>
<accession>A0A1V6NHR9</accession>
<sequence length="1180" mass="131205">MASKTCRTPPTLKDQWYNKNCAAPSTCTLQIKDTKPTTPISMHLTPNVYCPLCGVILLRDPYSDDDPASLQSHVRPWYAEVRGLYLANGYITTTGLGIVESRNILYAPLDSNQSYVDVGVGVLEEWRLFGSSVSRWCFGFHNSCWKLLLLRLAYGPDGAFQSEAAISESIFYQLYCTPCVHASIFQFGHEYEGAAQKHKSFGLPKAVDLSSHFYADPCAIPSLKELEATASDVRKMRGGSLRKERDGARPVTATTSGIDCCSGEGTLALVSFGPNGNCDLVPSPDAMTKQIHEIPKRPKRYIFEGLSLELKFEIFSYLSFVELLNVRLVCRDLALLAAVDMLPRSYWRNATDTQDWSLLFFGTRASLTTRTPSLVNRKRIRHLLEPIAALVGLEAVLRNGPYGSAVEPAENQGRYYQPIDRESAETPPRPIEVAGLFSGQLAFVGVDSPLDEGCRALYHRMQPFVVPLQQHRQRIGISTIQFGARRFISGINLFPSEDSTVGHRIGYQNPAFEKWVEIPNTFRVKALGVAFCSQGLTEIKFIYTASNSSGWVGDSNGPGISNGTLSIPEGSNLHCLLVCLDRYKIISLGLGKVTNDLEIPKSPSQHVMDSSRAQSHLWTPYPPGHEELRISILLPSGPSRPFRPLTNIDFGGPKGLLLTSLARLTFYMASTPHLFIGIEISYSNGRSVLFGSSDGCGLSFFIDGSNGERINRIGVVASRRSHPEVILGGLQVSTNYGRTATFAPIHHRLNPSVDLIPISPPSNTITGLVAFEMQFIKQIQTAAKQTQATLTCFERVGIQSQQCGKQPSIPDILDCECHQVPDDQLRYDKKFSHFIYSKRSDDYQTYASLKNVRKIQASTGIQGQSRSQSRISGLKLEYHNHPSPGIVGQWMHQLDDGFELSQDEDVQSLTIWLIPTEFSSHSPGMEIGQVAAIYIETTRSRSVMFRPPDFQSISSQALQHHQYQGDSDEKLTAISWILNLSSERVRAVISTTGSRRKALVLVSEEVPPFDQVRKLYFEKQDDGGCRETIITAEAYFKDQAIVGLAFVYSSGRIASTGELDTEARQIVHFTLDARIVGLSVVATGHKLMGIEFEVERNEQRRYEKLRLSAALPNDLAHTIGYNRREVWCKDDASAESCQRALGWDRVYNPPSGSRLIGIYMRCQEFYLVGALYEPDVSQET</sequence>
<dbReference type="Pfam" id="PF00646">
    <property type="entry name" value="F-box"/>
    <property type="match status" value="1"/>
</dbReference>
<dbReference type="Gene3D" id="1.20.1280.50">
    <property type="match status" value="1"/>
</dbReference>
<dbReference type="InterPro" id="IPR036047">
    <property type="entry name" value="F-box-like_dom_sf"/>
</dbReference>
<dbReference type="OrthoDB" id="5273847at2759"/>
<dbReference type="AlphaFoldDB" id="A0A1V6NHR9"/>
<protein>
    <recommendedName>
        <fullName evidence="1">F-box domain-containing protein</fullName>
    </recommendedName>
</protein>
<dbReference type="EMBL" id="MDYM01000008">
    <property type="protein sequence ID" value="OQD64102.1"/>
    <property type="molecule type" value="Genomic_DNA"/>
</dbReference>
<gene>
    <name evidence="2" type="ORF">PENPOL_c008G10358</name>
</gene>